<name>A0A371IRU6_9FIRM</name>
<keyword evidence="5 7" id="KW-0472">Membrane</keyword>
<evidence type="ECO:0000256" key="5">
    <source>
        <dbReference type="ARBA" id="ARBA00023136"/>
    </source>
</evidence>
<feature type="transmembrane region" description="Helical" evidence="7">
    <location>
        <begin position="30"/>
        <end position="53"/>
    </location>
</feature>
<sequence length="840" mass="95397">MSKMIENNNKKVINKLAKESFKSNKGRNKFAVISIILTTLLFTAFFTIQISILKSNEYSTMRMIGSTFHGGFGSLTTKEYEKIKDNRLIKEKGIAIQVGLAQNEELAKRQTEIKYGDVRYINNCFAKPIKGNIPQNKNEILIDKITLDELGLPYEINQKINITYNIDENKYKKDFIVSGIYEGDIVSSASVIYLSKDFIESELKDINQEQSKKTYWATGLIDLEVNFSNSFFIENKLEKVLKESGYSVDDIKIGMNHAYVGGRFDNSIESMLGVIGFLGIIMLSGYLIIYNIFYISIVKDIKFYGLLKTIGTTKKQIKKIIIKQALTLCLIGIPIGLILGYSAGAILMPVVMNSMNIEYTKISINPIIFIISILFSLITVLISLYKPLKVASKVSPVEATRYSGVNEKYNKKIKRSSHGARLRNMALSNILKNKKKALVVISSLSISIILLNMVYTIANGFDKDKYLSTMIGTDFTIGDASFYRWRYNANEKNALTQELCNKIEKLKGIKSVDKMYYRELKIPLTDVMSKNLDKKKNKLPEKTLRDVNYIQEDKEISAGYYGVDENIYELFKNYLPKGELDINKFKSGNYIIITECYETGNIVNVGDKVTIPFENGKIKEYEVLAISKQMPLYLYVGYSFTGIIGYIPSEEFKKTTSNDSIMTAMFNVDKKSLNTVKSFLDKEIEKNPSLDYRSKSTYENEFKDMNKSNEIVGYGLSLMVGIIGILNFDNVMITSITSRKKELSMLKSIGMTKDQIRKMLVLEGLYYVFATIGIVITIGLPITYILASRFEKISWMFTYKFTVIPLLLTVPILLLIAILIPVVCFKQVSKNSIVEALREV</sequence>
<evidence type="ECO:0000256" key="1">
    <source>
        <dbReference type="ARBA" id="ARBA00004651"/>
    </source>
</evidence>
<feature type="transmembrane region" description="Helical" evidence="7">
    <location>
        <begin position="765"/>
        <end position="787"/>
    </location>
</feature>
<feature type="transmembrane region" description="Helical" evidence="7">
    <location>
        <begin position="364"/>
        <end position="385"/>
    </location>
</feature>
<organism evidence="9 10">
    <name type="scientific">Romboutsia maritimum</name>
    <dbReference type="NCBI Taxonomy" id="2020948"/>
    <lineage>
        <taxon>Bacteria</taxon>
        <taxon>Bacillati</taxon>
        <taxon>Bacillota</taxon>
        <taxon>Clostridia</taxon>
        <taxon>Peptostreptococcales</taxon>
        <taxon>Peptostreptococcaceae</taxon>
        <taxon>Romboutsia</taxon>
    </lineage>
</organism>
<feature type="transmembrane region" description="Helical" evidence="7">
    <location>
        <begin position="271"/>
        <end position="293"/>
    </location>
</feature>
<evidence type="ECO:0000313" key="10">
    <source>
        <dbReference type="Proteomes" id="UP000243494"/>
    </source>
</evidence>
<accession>A0A371IRU6</accession>
<proteinExistence type="inferred from homology"/>
<feature type="transmembrane region" description="Helical" evidence="7">
    <location>
        <begin position="325"/>
        <end position="352"/>
    </location>
</feature>
<reference evidence="9 10" key="1">
    <citation type="journal article" date="2017" name="Genome Announc.">
        <title>Draft Genome Sequence of Romboutsia maritimum sp. nov. Strain CCRI-22766(T), Isolated from Coastal Estuarine Mud.</title>
        <authorList>
            <person name="Maheux A.F."/>
            <person name="Boudreau D.K."/>
            <person name="Berube E."/>
            <person name="Boissinot M."/>
            <person name="Raymond F."/>
            <person name="Brodeur S."/>
            <person name="Corbeil J."/>
            <person name="Brightwell G."/>
            <person name="Broda D."/>
            <person name="Omar R.F."/>
            <person name="Bergeron M.G."/>
        </authorList>
    </citation>
    <scope>NUCLEOTIDE SEQUENCE [LARGE SCALE GENOMIC DNA]</scope>
    <source>
        <strain evidence="9 10">CCRI-22766</strain>
    </source>
</reference>
<evidence type="ECO:0000259" key="8">
    <source>
        <dbReference type="Pfam" id="PF02687"/>
    </source>
</evidence>
<evidence type="ECO:0000256" key="7">
    <source>
        <dbReference type="SAM" id="Phobius"/>
    </source>
</evidence>
<evidence type="ECO:0000256" key="4">
    <source>
        <dbReference type="ARBA" id="ARBA00022989"/>
    </source>
</evidence>
<dbReference type="EMBL" id="NOJZ02000017">
    <property type="protein sequence ID" value="RDY23207.1"/>
    <property type="molecule type" value="Genomic_DNA"/>
</dbReference>
<dbReference type="AlphaFoldDB" id="A0A371IRU6"/>
<dbReference type="GO" id="GO:0022857">
    <property type="term" value="F:transmembrane transporter activity"/>
    <property type="evidence" value="ECO:0007669"/>
    <property type="project" value="TreeGrafter"/>
</dbReference>
<evidence type="ECO:0000256" key="6">
    <source>
        <dbReference type="ARBA" id="ARBA00038076"/>
    </source>
</evidence>
<dbReference type="Proteomes" id="UP000243494">
    <property type="component" value="Unassembled WGS sequence"/>
</dbReference>
<evidence type="ECO:0000313" key="9">
    <source>
        <dbReference type="EMBL" id="RDY23207.1"/>
    </source>
</evidence>
<comment type="subcellular location">
    <subcellularLocation>
        <location evidence="1">Cell membrane</location>
        <topology evidence="1">Multi-pass membrane protein</topology>
    </subcellularLocation>
</comment>
<feature type="domain" description="ABC3 transporter permease C-terminal" evidence="8">
    <location>
        <begin position="716"/>
        <end position="832"/>
    </location>
</feature>
<evidence type="ECO:0000256" key="2">
    <source>
        <dbReference type="ARBA" id="ARBA00022475"/>
    </source>
</evidence>
<keyword evidence="3 7" id="KW-0812">Transmembrane</keyword>
<feature type="transmembrane region" description="Helical" evidence="7">
    <location>
        <begin position="799"/>
        <end position="825"/>
    </location>
</feature>
<dbReference type="GO" id="GO:0005886">
    <property type="term" value="C:plasma membrane"/>
    <property type="evidence" value="ECO:0007669"/>
    <property type="project" value="UniProtKB-SubCell"/>
</dbReference>
<dbReference type="PANTHER" id="PTHR30572">
    <property type="entry name" value="MEMBRANE COMPONENT OF TRANSPORTER-RELATED"/>
    <property type="match status" value="1"/>
</dbReference>
<evidence type="ECO:0000256" key="3">
    <source>
        <dbReference type="ARBA" id="ARBA00022692"/>
    </source>
</evidence>
<keyword evidence="2" id="KW-1003">Cell membrane</keyword>
<comment type="caution">
    <text evidence="9">The sequence shown here is derived from an EMBL/GenBank/DDBJ whole genome shotgun (WGS) entry which is preliminary data.</text>
</comment>
<dbReference type="InterPro" id="IPR003838">
    <property type="entry name" value="ABC3_permease_C"/>
</dbReference>
<dbReference type="InterPro" id="IPR050250">
    <property type="entry name" value="Macrolide_Exporter_MacB"/>
</dbReference>
<dbReference type="Pfam" id="PF02687">
    <property type="entry name" value="FtsX"/>
    <property type="match status" value="2"/>
</dbReference>
<gene>
    <name evidence="9" type="ORF">CHF27_009675</name>
</gene>
<feature type="domain" description="ABC3 transporter permease C-terminal" evidence="8">
    <location>
        <begin position="276"/>
        <end position="396"/>
    </location>
</feature>
<protein>
    <submittedName>
        <fullName evidence="9">ABC transporter permease</fullName>
    </submittedName>
</protein>
<comment type="similarity">
    <text evidence="6">Belongs to the ABC-4 integral membrane protein family.</text>
</comment>
<feature type="transmembrane region" description="Helical" evidence="7">
    <location>
        <begin position="711"/>
        <end position="733"/>
    </location>
</feature>
<feature type="transmembrane region" description="Helical" evidence="7">
    <location>
        <begin position="437"/>
        <end position="458"/>
    </location>
</feature>
<keyword evidence="4 7" id="KW-1133">Transmembrane helix</keyword>
<keyword evidence="10" id="KW-1185">Reference proteome</keyword>
<dbReference type="PANTHER" id="PTHR30572:SF4">
    <property type="entry name" value="ABC TRANSPORTER PERMEASE YTRF"/>
    <property type="match status" value="1"/>
</dbReference>